<evidence type="ECO:0000313" key="3">
    <source>
        <dbReference type="Proteomes" id="UP001221757"/>
    </source>
</evidence>
<reference evidence="2" key="1">
    <citation type="submission" date="2023-03" db="EMBL/GenBank/DDBJ databases">
        <title>Massive genome expansion in bonnet fungi (Mycena s.s.) driven by repeated elements and novel gene families across ecological guilds.</title>
        <authorList>
            <consortium name="Lawrence Berkeley National Laboratory"/>
            <person name="Harder C.B."/>
            <person name="Miyauchi S."/>
            <person name="Viragh M."/>
            <person name="Kuo A."/>
            <person name="Thoen E."/>
            <person name="Andreopoulos B."/>
            <person name="Lu D."/>
            <person name="Skrede I."/>
            <person name="Drula E."/>
            <person name="Henrissat B."/>
            <person name="Morin E."/>
            <person name="Kohler A."/>
            <person name="Barry K."/>
            <person name="LaButti K."/>
            <person name="Morin E."/>
            <person name="Salamov A."/>
            <person name="Lipzen A."/>
            <person name="Mereny Z."/>
            <person name="Hegedus B."/>
            <person name="Baldrian P."/>
            <person name="Stursova M."/>
            <person name="Weitz H."/>
            <person name="Taylor A."/>
            <person name="Grigoriev I.V."/>
            <person name="Nagy L.G."/>
            <person name="Martin F."/>
            <person name="Kauserud H."/>
        </authorList>
    </citation>
    <scope>NUCLEOTIDE SEQUENCE</scope>
    <source>
        <strain evidence="2">CBHHK067</strain>
    </source>
</reference>
<dbReference type="Proteomes" id="UP001221757">
    <property type="component" value="Unassembled WGS sequence"/>
</dbReference>
<proteinExistence type="predicted"/>
<dbReference type="AlphaFoldDB" id="A0AAD7GFT1"/>
<organism evidence="2 3">
    <name type="scientific">Mycena rosella</name>
    <name type="common">Pink bonnet</name>
    <name type="synonym">Agaricus rosellus</name>
    <dbReference type="NCBI Taxonomy" id="1033263"/>
    <lineage>
        <taxon>Eukaryota</taxon>
        <taxon>Fungi</taxon>
        <taxon>Dikarya</taxon>
        <taxon>Basidiomycota</taxon>
        <taxon>Agaricomycotina</taxon>
        <taxon>Agaricomycetes</taxon>
        <taxon>Agaricomycetidae</taxon>
        <taxon>Agaricales</taxon>
        <taxon>Marasmiineae</taxon>
        <taxon>Mycenaceae</taxon>
        <taxon>Mycena</taxon>
    </lineage>
</organism>
<sequence length="199" mass="21743">MAASENGMDNQMYKSTADDVEDIASDHLHVVPIGAHVPRTQRAEYVRHRAMLAPHVWGSRRFGSHGGESGASLKIPGILRDFSKNLGLSAVQETLQRDIESVELKQGTYRRRADLLAEAPKTGRLDGIPAWIIITEDSPGGNAMPGGKAQWWRGSGQRAGGNARSEFQIVEPQIPNKSGSIHKARKADSKYESDSFRSA</sequence>
<feature type="compositionally biased region" description="Basic and acidic residues" evidence="1">
    <location>
        <begin position="186"/>
        <end position="199"/>
    </location>
</feature>
<gene>
    <name evidence="2" type="ORF">B0H17DRAFT_1296658</name>
</gene>
<protein>
    <submittedName>
        <fullName evidence="2">Uncharacterized protein</fullName>
    </submittedName>
</protein>
<evidence type="ECO:0000313" key="2">
    <source>
        <dbReference type="EMBL" id="KAJ7689014.1"/>
    </source>
</evidence>
<dbReference type="EMBL" id="JARKIE010000075">
    <property type="protein sequence ID" value="KAJ7689014.1"/>
    <property type="molecule type" value="Genomic_DNA"/>
</dbReference>
<evidence type="ECO:0000256" key="1">
    <source>
        <dbReference type="SAM" id="MobiDB-lite"/>
    </source>
</evidence>
<accession>A0AAD7GFT1</accession>
<keyword evidence="3" id="KW-1185">Reference proteome</keyword>
<name>A0AAD7GFT1_MYCRO</name>
<feature type="region of interest" description="Disordered" evidence="1">
    <location>
        <begin position="139"/>
        <end position="199"/>
    </location>
</feature>
<comment type="caution">
    <text evidence="2">The sequence shown here is derived from an EMBL/GenBank/DDBJ whole genome shotgun (WGS) entry which is preliminary data.</text>
</comment>